<dbReference type="Proteomes" id="UP000054466">
    <property type="component" value="Unassembled WGS sequence"/>
</dbReference>
<reference evidence="2 3" key="1">
    <citation type="submission" date="2015-01" db="EMBL/GenBank/DDBJ databases">
        <title>The Genome Sequence of Cladophialophora immunda CBS83496.</title>
        <authorList>
            <consortium name="The Broad Institute Genomics Platform"/>
            <person name="Cuomo C."/>
            <person name="de Hoog S."/>
            <person name="Gorbushina A."/>
            <person name="Stielow B."/>
            <person name="Teixiera M."/>
            <person name="Abouelleil A."/>
            <person name="Chapman S.B."/>
            <person name="Priest M."/>
            <person name="Young S.K."/>
            <person name="Wortman J."/>
            <person name="Nusbaum C."/>
            <person name="Birren B."/>
        </authorList>
    </citation>
    <scope>NUCLEOTIDE SEQUENCE [LARGE SCALE GENOMIC DNA]</scope>
    <source>
        <strain evidence="2 3">CBS 83496</strain>
    </source>
</reference>
<proteinExistence type="predicted"/>
<gene>
    <name evidence="2" type="ORF">PV07_06338</name>
</gene>
<dbReference type="OrthoDB" id="4159910at2759"/>
<evidence type="ECO:0000313" key="2">
    <source>
        <dbReference type="EMBL" id="KIW30605.1"/>
    </source>
</evidence>
<protein>
    <submittedName>
        <fullName evidence="2">Uncharacterized protein</fullName>
    </submittedName>
</protein>
<accession>A0A0D2CKN1</accession>
<feature type="compositionally biased region" description="Basic and acidic residues" evidence="1">
    <location>
        <begin position="16"/>
        <end position="33"/>
    </location>
</feature>
<dbReference type="VEuPathDB" id="FungiDB:PV07_06338"/>
<organism evidence="2 3">
    <name type="scientific">Cladophialophora immunda</name>
    <dbReference type="NCBI Taxonomy" id="569365"/>
    <lineage>
        <taxon>Eukaryota</taxon>
        <taxon>Fungi</taxon>
        <taxon>Dikarya</taxon>
        <taxon>Ascomycota</taxon>
        <taxon>Pezizomycotina</taxon>
        <taxon>Eurotiomycetes</taxon>
        <taxon>Chaetothyriomycetidae</taxon>
        <taxon>Chaetothyriales</taxon>
        <taxon>Herpotrichiellaceae</taxon>
        <taxon>Cladophialophora</taxon>
    </lineage>
</organism>
<dbReference type="HOGENOM" id="CLU_1094169_0_0_1"/>
<dbReference type="EMBL" id="KN847042">
    <property type="protein sequence ID" value="KIW30605.1"/>
    <property type="molecule type" value="Genomic_DNA"/>
</dbReference>
<evidence type="ECO:0000256" key="1">
    <source>
        <dbReference type="SAM" id="MobiDB-lite"/>
    </source>
</evidence>
<keyword evidence="3" id="KW-1185">Reference proteome</keyword>
<name>A0A0D2CKN1_9EURO</name>
<feature type="region of interest" description="Disordered" evidence="1">
    <location>
        <begin position="1"/>
        <end position="58"/>
    </location>
</feature>
<dbReference type="AlphaFoldDB" id="A0A0D2CKN1"/>
<dbReference type="GeneID" id="27345532"/>
<evidence type="ECO:0000313" key="3">
    <source>
        <dbReference type="Proteomes" id="UP000054466"/>
    </source>
</evidence>
<sequence length="254" mass="28940">MVLRSLSRRKSLLTRKQAEHFSESDFSDKESKKRPSCKIESPADGPSRHKKQCLSSTSELPRAVNVNEMRQAYEVDHRPVCGISLKVDRDQSYVNLVMSVVPSQPVSQLTRSYRPICMLGDEGMRVIVFTHPETTLADMRWLFEDGSTHTSEIEPARAVMWQGAHPNLFRRQVVVVADDCWFKVDLNKGDDVLCPKPNAANPTLCFNDECPLAHSSYIRLTGDMRLRDIPTRTETWKFPDTTNRGHAVEAIPLW</sequence>
<dbReference type="RefSeq" id="XP_016250821.1">
    <property type="nucleotide sequence ID" value="XM_016393302.1"/>
</dbReference>
<feature type="compositionally biased region" description="Basic residues" evidence="1">
    <location>
        <begin position="1"/>
        <end position="13"/>
    </location>
</feature>